<accession>A0A235CN47</accession>
<dbReference type="RefSeq" id="WP_094277148.1">
    <property type="nucleotide sequence ID" value="NZ_JBLWZI010000001.1"/>
</dbReference>
<dbReference type="NCBIfam" id="NF003439">
    <property type="entry name" value="PRK04968.1"/>
    <property type="match status" value="1"/>
</dbReference>
<evidence type="ECO:0000313" key="8">
    <source>
        <dbReference type="Proteomes" id="UP000295058"/>
    </source>
</evidence>
<reference evidence="6 8" key="2">
    <citation type="submission" date="2019-03" db="EMBL/GenBank/DDBJ databases">
        <title>Genomic Encyclopedia of Archaeal and Bacterial Type Strains, Phase II (KMG-II): from individual species to whole genera.</title>
        <authorList>
            <person name="Goeker M."/>
        </authorList>
    </citation>
    <scope>NUCLEOTIDE SEQUENCE [LARGE SCALE GENOMIC DNA]</scope>
    <source>
        <strain evidence="6 8">DSM 15594</strain>
    </source>
</reference>
<organism evidence="5 7">
    <name type="scientific">Oceanimonas baumannii</name>
    <dbReference type="NCBI Taxonomy" id="129578"/>
    <lineage>
        <taxon>Bacteria</taxon>
        <taxon>Pseudomonadati</taxon>
        <taxon>Pseudomonadota</taxon>
        <taxon>Gammaproteobacteria</taxon>
        <taxon>Aeromonadales</taxon>
        <taxon>Aeromonadaceae</taxon>
        <taxon>Oceanimonas</taxon>
    </lineage>
</organism>
<evidence type="ECO:0000256" key="4">
    <source>
        <dbReference type="SAM" id="MobiDB-lite"/>
    </source>
</evidence>
<evidence type="ECO:0000313" key="6">
    <source>
        <dbReference type="EMBL" id="TDW60019.1"/>
    </source>
</evidence>
<keyword evidence="1" id="KW-1003">Cell membrane</keyword>
<feature type="region of interest" description="Disordered" evidence="4">
    <location>
        <begin position="22"/>
        <end position="41"/>
    </location>
</feature>
<evidence type="ECO:0000256" key="3">
    <source>
        <dbReference type="ARBA" id="ARBA00023136"/>
    </source>
</evidence>
<keyword evidence="8" id="KW-1185">Reference proteome</keyword>
<evidence type="ECO:0000256" key="2">
    <source>
        <dbReference type="ARBA" id="ARBA00022519"/>
    </source>
</evidence>
<name>A0A235CN47_9GAMM</name>
<dbReference type="Proteomes" id="UP000295058">
    <property type="component" value="Unassembled WGS sequence"/>
</dbReference>
<evidence type="ECO:0000313" key="5">
    <source>
        <dbReference type="EMBL" id="OYD25960.1"/>
    </source>
</evidence>
<dbReference type="Gene3D" id="3.40.1580.20">
    <property type="entry name" value="Syd protein"/>
    <property type="match status" value="1"/>
</dbReference>
<evidence type="ECO:0000313" key="7">
    <source>
        <dbReference type="Proteomes" id="UP000243640"/>
    </source>
</evidence>
<dbReference type="InterPro" id="IPR038228">
    <property type="entry name" value="Syd_sf"/>
</dbReference>
<reference evidence="5 7" key="1">
    <citation type="submission" date="2017-08" db="EMBL/GenBank/DDBJ databases">
        <title>Draft Genome Sequence of the Marine Bacterium Oceanimonas baumannii ATCC 700832.</title>
        <authorList>
            <person name="Mcclelland W.D."/>
            <person name="Brennan M.A."/>
            <person name="Trachtenberg A.M."/>
            <person name="Maclea K.S."/>
        </authorList>
    </citation>
    <scope>NUCLEOTIDE SEQUENCE [LARGE SCALE GENOMIC DNA]</scope>
    <source>
        <strain evidence="5 7">ATCC 700832</strain>
    </source>
</reference>
<dbReference type="InterPro" id="IPR009948">
    <property type="entry name" value="Syd"/>
</dbReference>
<proteinExistence type="predicted"/>
<evidence type="ECO:0000256" key="1">
    <source>
        <dbReference type="ARBA" id="ARBA00022475"/>
    </source>
</evidence>
<dbReference type="AlphaFoldDB" id="A0A235CN47"/>
<dbReference type="EMBL" id="SODO01000003">
    <property type="protein sequence ID" value="TDW60019.1"/>
    <property type="molecule type" value="Genomic_DNA"/>
</dbReference>
<dbReference type="Pfam" id="PF07348">
    <property type="entry name" value="Syd"/>
    <property type="match status" value="1"/>
</dbReference>
<gene>
    <name evidence="5" type="ORF">B6S09_03735</name>
    <name evidence="6" type="ORF">LY04_01011</name>
</gene>
<protein>
    <submittedName>
        <fullName evidence="6">SecY interacting protein Syd</fullName>
    </submittedName>
    <submittedName>
        <fullName evidence="5">SecY-interacting protein</fullName>
    </submittedName>
</protein>
<sequence length="185" mass="20619">MQNQVVTALAALFERYQRNYGQPLAEHDPGEPSPAGQLPAHQGKVAWHPYTRAEPGSFDNLAQALNMPVHPSLPALFGHYYAGHLPLCYKGMFITLLQPWNDADFERLQQNQIGHQLMQQKLKLPATWFIATCRDERRLITLDNVSGAVLLERLGQGAIGTLAPDLATFLHRAEPVGPHAYHLTP</sequence>
<keyword evidence="3" id="KW-0472">Membrane</keyword>
<dbReference type="OrthoDB" id="5599437at2"/>
<dbReference type="EMBL" id="NQJF01000002">
    <property type="protein sequence ID" value="OYD25960.1"/>
    <property type="molecule type" value="Genomic_DNA"/>
</dbReference>
<keyword evidence="2" id="KW-0997">Cell inner membrane</keyword>
<comment type="caution">
    <text evidence="5">The sequence shown here is derived from an EMBL/GenBank/DDBJ whole genome shotgun (WGS) entry which is preliminary data.</text>
</comment>
<dbReference type="Proteomes" id="UP000243640">
    <property type="component" value="Unassembled WGS sequence"/>
</dbReference>
<dbReference type="GO" id="GO:0009898">
    <property type="term" value="C:cytoplasmic side of plasma membrane"/>
    <property type="evidence" value="ECO:0007669"/>
    <property type="project" value="InterPro"/>
</dbReference>
<dbReference type="CDD" id="cd16323">
    <property type="entry name" value="Syd"/>
    <property type="match status" value="1"/>
</dbReference>